<dbReference type="EMBL" id="QQWO01000001">
    <property type="protein sequence ID" value="RSV08354.1"/>
    <property type="molecule type" value="Genomic_DNA"/>
</dbReference>
<reference evidence="1" key="1">
    <citation type="submission" date="2016-12" db="EMBL/GenBank/DDBJ databases">
        <title>Whole genome sequencing of Sphingomonas koreensis.</title>
        <authorList>
            <person name="Conlan S."/>
            <person name="Thomas P.J."/>
            <person name="Mullikin J."/>
            <person name="Palmore T.N."/>
            <person name="Frank K.M."/>
            <person name="Segre J.A."/>
        </authorList>
    </citation>
    <scope>NUCLEOTIDE SEQUENCE</scope>
    <source>
        <strain evidence="1">ABOJV</strain>
    </source>
</reference>
<dbReference type="AlphaFoldDB" id="A0A1L6J6V1"/>
<dbReference type="OrthoDB" id="7447021at2"/>
<evidence type="ECO:0000313" key="4">
    <source>
        <dbReference type="Proteomes" id="UP000286681"/>
    </source>
</evidence>
<keyword evidence="3" id="KW-1185">Reference proteome</keyword>
<name>A0A1L6J6V1_9SPHN</name>
<dbReference type="GeneID" id="44131611"/>
<gene>
    <name evidence="1" type="ORF">BRX40_03470</name>
    <name evidence="2" type="ORF">CA257_02545</name>
</gene>
<proteinExistence type="predicted"/>
<reference evidence="2 4" key="3">
    <citation type="submission" date="2018-07" db="EMBL/GenBank/DDBJ databases">
        <title>Genomic and Epidemiologic Investigation of an Indolent Hospital Outbreak.</title>
        <authorList>
            <person name="Johnson R.C."/>
            <person name="Deming C."/>
            <person name="Conlan S."/>
            <person name="Zellmer C.J."/>
            <person name="Michelin A.V."/>
            <person name="Lee-Lin S."/>
            <person name="Thomas P.J."/>
            <person name="Park M."/>
            <person name="Weingarten R.A."/>
            <person name="Less J."/>
            <person name="Dekker J.P."/>
            <person name="Frank K.M."/>
            <person name="Musser K.A."/>
            <person name="Mcquiston J.R."/>
            <person name="Henderson D.K."/>
            <person name="Lau A.F."/>
            <person name="Palmore T.N."/>
            <person name="Segre J.A."/>
        </authorList>
    </citation>
    <scope>NUCLEOTIDE SEQUENCE [LARGE SCALE GENOMIC DNA]</scope>
    <source>
        <strain evidence="2 4">SK-NIH.Env10_0317</strain>
    </source>
</reference>
<evidence type="ECO:0000313" key="2">
    <source>
        <dbReference type="EMBL" id="RSV08354.1"/>
    </source>
</evidence>
<sequence>MTRRFDAKSHPSLADARARSAAVNADWMAGPAAAVATEFAGITEASEIERRATAFLADPRRVETMLAPLIVALRADPWFEPPFKVSRDRLRTGAVLLDCPALTLTATVTNADALNRMPPPATLVLPGRVTLTLYRRGGRARMRRWRADPAGPAFSAPTAAAAREIAPRTVHDGDLIRQDGRISGHLLTGAVCDIVALTATIKPGADPLIREYAVADGALVSAACADDAASRIEMLLTFLRVSGRVDAVDLFEQASRHPAFHLRWAAMREWLMFDAGTARDRLAAMRADDPNAEVRTAAAATYAALERRLSPPCPA</sequence>
<dbReference type="Proteomes" id="UP000286681">
    <property type="component" value="Unassembled WGS sequence"/>
</dbReference>
<accession>A0A1L6J6V1</accession>
<dbReference type="RefSeq" id="WP_075150678.1">
    <property type="nucleotide sequence ID" value="NZ_CP018820.1"/>
</dbReference>
<evidence type="ECO:0008006" key="5">
    <source>
        <dbReference type="Google" id="ProtNLM"/>
    </source>
</evidence>
<dbReference type="EMBL" id="CP018820">
    <property type="protein sequence ID" value="APR51618.1"/>
    <property type="molecule type" value="Genomic_DNA"/>
</dbReference>
<evidence type="ECO:0000313" key="3">
    <source>
        <dbReference type="Proteomes" id="UP000185161"/>
    </source>
</evidence>
<dbReference type="Proteomes" id="UP000185161">
    <property type="component" value="Chromosome"/>
</dbReference>
<dbReference type="KEGG" id="skr:BRX40_03470"/>
<evidence type="ECO:0000313" key="1">
    <source>
        <dbReference type="EMBL" id="APR51618.1"/>
    </source>
</evidence>
<dbReference type="STRING" id="93064.BRX40_03470"/>
<organism evidence="1 3">
    <name type="scientific">Sphingomonas koreensis</name>
    <dbReference type="NCBI Taxonomy" id="93064"/>
    <lineage>
        <taxon>Bacteria</taxon>
        <taxon>Pseudomonadati</taxon>
        <taxon>Pseudomonadota</taxon>
        <taxon>Alphaproteobacteria</taxon>
        <taxon>Sphingomonadales</taxon>
        <taxon>Sphingomonadaceae</taxon>
        <taxon>Sphingomonas</taxon>
    </lineage>
</organism>
<reference evidence="3" key="2">
    <citation type="submission" date="2016-12" db="EMBL/GenBank/DDBJ databases">
        <title>Whole genome sequencing of Sphingomonas sp. ABOJV.</title>
        <authorList>
            <person name="Conlan S."/>
            <person name="Thomas P.J."/>
            <person name="Mullikin J."/>
            <person name="Palmore T.N."/>
            <person name="Frank K.M."/>
            <person name="Segre J.A."/>
        </authorList>
    </citation>
    <scope>NUCLEOTIDE SEQUENCE [LARGE SCALE GENOMIC DNA]</scope>
    <source>
        <strain evidence="3">ABOJV</strain>
    </source>
</reference>
<protein>
    <recommendedName>
        <fullName evidence="5">HEAT repeat domain-containing protein</fullName>
    </recommendedName>
</protein>